<reference evidence="4" key="1">
    <citation type="journal article" date="2012" name="Science">
        <title>The Paleozoic origin of enzymatic lignin decomposition reconstructed from 31 fungal genomes.</title>
        <authorList>
            <person name="Floudas D."/>
            <person name="Binder M."/>
            <person name="Riley R."/>
            <person name="Barry K."/>
            <person name="Blanchette R.A."/>
            <person name="Henrissat B."/>
            <person name="Martinez A.T."/>
            <person name="Otillar R."/>
            <person name="Spatafora J.W."/>
            <person name="Yadav J.S."/>
            <person name="Aerts A."/>
            <person name="Benoit I."/>
            <person name="Boyd A."/>
            <person name="Carlson A."/>
            <person name="Copeland A."/>
            <person name="Coutinho P.M."/>
            <person name="de Vries R.P."/>
            <person name="Ferreira P."/>
            <person name="Findley K."/>
            <person name="Foster B."/>
            <person name="Gaskell J."/>
            <person name="Glotzer D."/>
            <person name="Gorecki P."/>
            <person name="Heitman J."/>
            <person name="Hesse C."/>
            <person name="Hori C."/>
            <person name="Igarashi K."/>
            <person name="Jurgens J.A."/>
            <person name="Kallen N."/>
            <person name="Kersten P."/>
            <person name="Kohler A."/>
            <person name="Kuees U."/>
            <person name="Kumar T.K.A."/>
            <person name="Kuo A."/>
            <person name="LaButti K."/>
            <person name="Larrondo L.F."/>
            <person name="Lindquist E."/>
            <person name="Ling A."/>
            <person name="Lombard V."/>
            <person name="Lucas S."/>
            <person name="Lundell T."/>
            <person name="Martin R."/>
            <person name="McLaughlin D.J."/>
            <person name="Morgenstern I."/>
            <person name="Morin E."/>
            <person name="Murat C."/>
            <person name="Nagy L.G."/>
            <person name="Nolan M."/>
            <person name="Ohm R.A."/>
            <person name="Patyshakuliyeva A."/>
            <person name="Rokas A."/>
            <person name="Ruiz-Duenas F.J."/>
            <person name="Sabat G."/>
            <person name="Salamov A."/>
            <person name="Samejima M."/>
            <person name="Schmutz J."/>
            <person name="Slot J.C."/>
            <person name="St John F."/>
            <person name="Stenlid J."/>
            <person name="Sun H."/>
            <person name="Sun S."/>
            <person name="Syed K."/>
            <person name="Tsang A."/>
            <person name="Wiebenga A."/>
            <person name="Young D."/>
            <person name="Pisabarro A."/>
            <person name="Eastwood D.C."/>
            <person name="Martin F."/>
            <person name="Cullen D."/>
            <person name="Grigoriev I.V."/>
            <person name="Hibbett D.S."/>
        </authorList>
    </citation>
    <scope>NUCLEOTIDE SEQUENCE [LARGE SCALE GENOMIC DNA]</scope>
    <source>
        <strain evidence="4">RWD-64-598 SS2</strain>
    </source>
</reference>
<dbReference type="RefSeq" id="XP_007775382.1">
    <property type="nucleotide sequence ID" value="XM_007777192.1"/>
</dbReference>
<proteinExistence type="predicted"/>
<accession>R7SDW6</accession>
<dbReference type="AlphaFoldDB" id="R7SDW6"/>
<dbReference type="GeneID" id="19204229"/>
<feature type="signal peptide" evidence="2">
    <location>
        <begin position="1"/>
        <end position="19"/>
    </location>
</feature>
<evidence type="ECO:0000256" key="2">
    <source>
        <dbReference type="SAM" id="SignalP"/>
    </source>
</evidence>
<keyword evidence="1" id="KW-0472">Membrane</keyword>
<keyword evidence="1" id="KW-0812">Transmembrane</keyword>
<gene>
    <name evidence="3" type="ORF">CONPUDRAFT_160070</name>
</gene>
<feature type="transmembrane region" description="Helical" evidence="1">
    <location>
        <begin position="56"/>
        <end position="79"/>
    </location>
</feature>
<dbReference type="EMBL" id="JH711592">
    <property type="protein sequence ID" value="EIW74361.1"/>
    <property type="molecule type" value="Genomic_DNA"/>
</dbReference>
<dbReference type="Proteomes" id="UP000053558">
    <property type="component" value="Unassembled WGS sequence"/>
</dbReference>
<sequence>MVCAPTVITIVLLVSGARALGVAHKRTHFPLPPKPTFAAFRWRIRRRPVITVGVDLHLAIALCVFAVVAYGGIFIYSFARAQPDFSIATA</sequence>
<evidence type="ECO:0000256" key="1">
    <source>
        <dbReference type="SAM" id="Phobius"/>
    </source>
</evidence>
<dbReference type="KEGG" id="cput:CONPUDRAFT_160070"/>
<keyword evidence="4" id="KW-1185">Reference proteome</keyword>
<name>R7SDW6_CONPW</name>
<keyword evidence="2" id="KW-0732">Signal</keyword>
<keyword evidence="1" id="KW-1133">Transmembrane helix</keyword>
<evidence type="ECO:0000313" key="4">
    <source>
        <dbReference type="Proteomes" id="UP000053558"/>
    </source>
</evidence>
<evidence type="ECO:0008006" key="5">
    <source>
        <dbReference type="Google" id="ProtNLM"/>
    </source>
</evidence>
<feature type="chain" id="PRO_5004455472" description="Secreted peptide" evidence="2">
    <location>
        <begin position="20"/>
        <end position="90"/>
    </location>
</feature>
<protein>
    <recommendedName>
        <fullName evidence="5">Secreted peptide</fullName>
    </recommendedName>
</protein>
<evidence type="ECO:0000313" key="3">
    <source>
        <dbReference type="EMBL" id="EIW74361.1"/>
    </source>
</evidence>
<organism evidence="3 4">
    <name type="scientific">Coniophora puteana (strain RWD-64-598)</name>
    <name type="common">Brown rot fungus</name>
    <dbReference type="NCBI Taxonomy" id="741705"/>
    <lineage>
        <taxon>Eukaryota</taxon>
        <taxon>Fungi</taxon>
        <taxon>Dikarya</taxon>
        <taxon>Basidiomycota</taxon>
        <taxon>Agaricomycotina</taxon>
        <taxon>Agaricomycetes</taxon>
        <taxon>Agaricomycetidae</taxon>
        <taxon>Boletales</taxon>
        <taxon>Coniophorineae</taxon>
        <taxon>Coniophoraceae</taxon>
        <taxon>Coniophora</taxon>
    </lineage>
</organism>